<reference evidence="9 10" key="1">
    <citation type="submission" date="2020-08" db="EMBL/GenBank/DDBJ databases">
        <title>Genomic Encyclopedia of Type Strains, Phase IV (KMG-V): Genome sequencing to study the core and pangenomes of soil and plant-associated prokaryotes.</title>
        <authorList>
            <person name="Whitman W."/>
        </authorList>
    </citation>
    <scope>NUCLEOTIDE SEQUENCE [LARGE SCALE GENOMIC DNA]</scope>
    <source>
        <strain evidence="9 10">M2T3</strain>
    </source>
</reference>
<gene>
    <name evidence="9" type="ORF">HDF25_003303</name>
</gene>
<dbReference type="Proteomes" id="UP000521017">
    <property type="component" value="Unassembled WGS sequence"/>
</dbReference>
<dbReference type="InterPro" id="IPR036942">
    <property type="entry name" value="Beta-barrel_TonB_sf"/>
</dbReference>
<organism evidence="9 10">
    <name type="scientific">Pedobacter cryoconitis</name>
    <dbReference type="NCBI Taxonomy" id="188932"/>
    <lineage>
        <taxon>Bacteria</taxon>
        <taxon>Pseudomonadati</taxon>
        <taxon>Bacteroidota</taxon>
        <taxon>Sphingobacteriia</taxon>
        <taxon>Sphingobacteriales</taxon>
        <taxon>Sphingobacteriaceae</taxon>
        <taxon>Pedobacter</taxon>
    </lineage>
</organism>
<evidence type="ECO:0000313" key="10">
    <source>
        <dbReference type="Proteomes" id="UP000521017"/>
    </source>
</evidence>
<dbReference type="PANTHER" id="PTHR30069:SF29">
    <property type="entry name" value="HEMOGLOBIN AND HEMOGLOBIN-HAPTOGLOBIN-BINDING PROTEIN 1-RELATED"/>
    <property type="match status" value="1"/>
</dbReference>
<evidence type="ECO:0000313" key="9">
    <source>
        <dbReference type="EMBL" id="MBB6501140.1"/>
    </source>
</evidence>
<dbReference type="Gene3D" id="2.170.130.10">
    <property type="entry name" value="TonB-dependent receptor, plug domain"/>
    <property type="match status" value="1"/>
</dbReference>
<dbReference type="GO" id="GO:0009279">
    <property type="term" value="C:cell outer membrane"/>
    <property type="evidence" value="ECO:0007669"/>
    <property type="project" value="UniProtKB-SubCell"/>
</dbReference>
<feature type="domain" description="Outer membrane protein beta-barrel" evidence="8">
    <location>
        <begin position="365"/>
        <end position="768"/>
    </location>
</feature>
<evidence type="ECO:0000256" key="2">
    <source>
        <dbReference type="ARBA" id="ARBA00022448"/>
    </source>
</evidence>
<dbReference type="GO" id="GO:0015344">
    <property type="term" value="F:siderophore uptake transmembrane transporter activity"/>
    <property type="evidence" value="ECO:0007669"/>
    <property type="project" value="TreeGrafter"/>
</dbReference>
<evidence type="ECO:0000256" key="1">
    <source>
        <dbReference type="ARBA" id="ARBA00004571"/>
    </source>
</evidence>
<evidence type="ECO:0000256" key="4">
    <source>
        <dbReference type="ARBA" id="ARBA00022692"/>
    </source>
</evidence>
<dbReference type="InterPro" id="IPR039426">
    <property type="entry name" value="TonB-dep_rcpt-like"/>
</dbReference>
<dbReference type="Pfam" id="PF13715">
    <property type="entry name" value="CarbopepD_reg_2"/>
    <property type="match status" value="1"/>
</dbReference>
<keyword evidence="2" id="KW-0813">Transport</keyword>
<dbReference type="SUPFAM" id="SSF49464">
    <property type="entry name" value="Carboxypeptidase regulatory domain-like"/>
    <property type="match status" value="1"/>
</dbReference>
<evidence type="ECO:0000256" key="5">
    <source>
        <dbReference type="ARBA" id="ARBA00022729"/>
    </source>
</evidence>
<evidence type="ECO:0000256" key="3">
    <source>
        <dbReference type="ARBA" id="ARBA00022452"/>
    </source>
</evidence>
<dbReference type="GO" id="GO:0044718">
    <property type="term" value="P:siderophore transmembrane transport"/>
    <property type="evidence" value="ECO:0007669"/>
    <property type="project" value="TreeGrafter"/>
</dbReference>
<proteinExistence type="predicted"/>
<evidence type="ECO:0000259" key="8">
    <source>
        <dbReference type="Pfam" id="PF14905"/>
    </source>
</evidence>
<keyword evidence="5" id="KW-0732">Signal</keyword>
<dbReference type="SUPFAM" id="SSF56935">
    <property type="entry name" value="Porins"/>
    <property type="match status" value="1"/>
</dbReference>
<dbReference type="InterPro" id="IPR041700">
    <property type="entry name" value="OMP_b-brl_3"/>
</dbReference>
<dbReference type="RefSeq" id="WP_184626578.1">
    <property type="nucleotide sequence ID" value="NZ_JACHCC010000008.1"/>
</dbReference>
<dbReference type="Gene3D" id="2.40.170.20">
    <property type="entry name" value="TonB-dependent receptor, beta-barrel domain"/>
    <property type="match status" value="1"/>
</dbReference>
<comment type="caution">
    <text evidence="9">The sequence shown here is derived from an EMBL/GenBank/DDBJ whole genome shotgun (WGS) entry which is preliminary data.</text>
</comment>
<evidence type="ECO:0000256" key="6">
    <source>
        <dbReference type="ARBA" id="ARBA00023136"/>
    </source>
</evidence>
<keyword evidence="7" id="KW-0998">Cell outer membrane</keyword>
<dbReference type="InterPro" id="IPR008969">
    <property type="entry name" value="CarboxyPept-like_regulatory"/>
</dbReference>
<evidence type="ECO:0000256" key="7">
    <source>
        <dbReference type="ARBA" id="ARBA00023237"/>
    </source>
</evidence>
<comment type="subcellular location">
    <subcellularLocation>
        <location evidence="1">Cell outer membrane</location>
        <topology evidence="1">Multi-pass membrane protein</topology>
    </subcellularLocation>
</comment>
<dbReference type="Pfam" id="PF14905">
    <property type="entry name" value="OMP_b-brl_3"/>
    <property type="match status" value="1"/>
</dbReference>
<dbReference type="PANTHER" id="PTHR30069">
    <property type="entry name" value="TONB-DEPENDENT OUTER MEMBRANE RECEPTOR"/>
    <property type="match status" value="1"/>
</dbReference>
<accession>A0A7X0MKW2</accession>
<keyword evidence="3" id="KW-1134">Transmembrane beta strand</keyword>
<sequence length="792" mass="89408">MNRILILIFLALPFWAKSQVKLTGHVMNGSEPILWANVIISDHSEKVITGSITKDDGSFAIIIKKGSYKLKVSFLGFTSLENSILLEKDTDLGKISLTSDSKNLKEIVVTARKPLIEQKTDRIIFHTENNISASGGNAINVLRLAPGLTIQNNTISILGKGSSHVMINGRLIELSAEDLITYLNSISADDIKSVEVITTPPAQYEAGGNGGLINIILKKGINDSWKNSATLAYNQNKYGFLTLRDNFLYNKNKVKLSISTGGNKGYSRKKQDLNTYYPGGLWELNYDGKQKEDNLSGRIALDYDLSKKTTIGGQYLQNYNNPSSKDYTSINIRNTSNTIDSVLINNGFRKLDSKSNTYNIHLISNLDTLNRKVSFDVDYFTYDSKSNNNFKADMFSPPKIFSGTNLSAQNVSNQKINNLSAKMDIEHPLKLINLSYGAKISFTNSQSDVEYYNTMTGNHIPDPNQSNEFKYIENNQAVYINGVKKFNDKLNFQVGLRLENTQTSGLSRTLNQTNHNNYLKLFPTVYIAYKQNEDHSFLFNYGKRIERPGFAVLNPFRSYINSTSYSEGNPFLQPSYSNNFDFTYSYKGSLRTNAFLNVTSNGFGVIFTSDPVSKTQIITRQNYYKEYYYGIGENYSSNILPWWQNQTSVYLLASKTQFTTQIGAIPQNGSQIYFAFNNTFSLSQSFKIQADYTYTSSFNKGLYKLGYTSGLNIGLKQTLLKKNISISLFANDVFNTAYLKNYTSIVNGIKQVYNENNSSRFFRLSLTYNFGNNKLNAKQRNFGNDEERKRAD</sequence>
<keyword evidence="4" id="KW-0812">Transmembrane</keyword>
<dbReference type="AlphaFoldDB" id="A0A7X0MKW2"/>
<name>A0A7X0MKW2_9SPHI</name>
<protein>
    <recommendedName>
        <fullName evidence="8">Outer membrane protein beta-barrel domain-containing protein</fullName>
    </recommendedName>
</protein>
<keyword evidence="6" id="KW-0472">Membrane</keyword>
<dbReference type="EMBL" id="JACHCC010000008">
    <property type="protein sequence ID" value="MBB6501140.1"/>
    <property type="molecule type" value="Genomic_DNA"/>
</dbReference>
<dbReference type="InterPro" id="IPR037066">
    <property type="entry name" value="Plug_dom_sf"/>
</dbReference>